<comment type="caution">
    <text evidence="1">The sequence shown here is derived from an EMBL/GenBank/DDBJ whole genome shotgun (WGS) entry which is preliminary data.</text>
</comment>
<reference evidence="1 2" key="1">
    <citation type="submission" date="2012-12" db="EMBL/GenBank/DDBJ databases">
        <title>Genome assembly of Fulvivirga imtechensis AK7.</title>
        <authorList>
            <person name="Nupur N."/>
            <person name="Khatri I."/>
            <person name="Kumar R."/>
            <person name="Subramanian S."/>
            <person name="Pinnaka A."/>
        </authorList>
    </citation>
    <scope>NUCLEOTIDE SEQUENCE [LARGE SCALE GENOMIC DNA]</scope>
    <source>
        <strain evidence="1 2">AK7</strain>
    </source>
</reference>
<sequence length="37" mass="4368">MRSSAMWFVNLQMDFSIVFNGKRPDRFSKPVRSLDFG</sequence>
<protein>
    <submittedName>
        <fullName evidence="1">Uncharacterized protein</fullName>
    </submittedName>
</protein>
<dbReference type="EMBL" id="AMZN01000030">
    <property type="protein sequence ID" value="ELR71936.1"/>
    <property type="molecule type" value="Genomic_DNA"/>
</dbReference>
<keyword evidence="2" id="KW-1185">Reference proteome</keyword>
<evidence type="ECO:0000313" key="1">
    <source>
        <dbReference type="EMBL" id="ELR71936.1"/>
    </source>
</evidence>
<dbReference type="STRING" id="1237149.C900_02121"/>
<organism evidence="1 2">
    <name type="scientific">Fulvivirga imtechensis AK7</name>
    <dbReference type="NCBI Taxonomy" id="1237149"/>
    <lineage>
        <taxon>Bacteria</taxon>
        <taxon>Pseudomonadati</taxon>
        <taxon>Bacteroidota</taxon>
        <taxon>Cytophagia</taxon>
        <taxon>Cytophagales</taxon>
        <taxon>Fulvivirgaceae</taxon>
        <taxon>Fulvivirga</taxon>
    </lineage>
</organism>
<name>L8JSI4_9BACT</name>
<dbReference type="Proteomes" id="UP000011135">
    <property type="component" value="Unassembled WGS sequence"/>
</dbReference>
<dbReference type="AlphaFoldDB" id="L8JSI4"/>
<evidence type="ECO:0000313" key="2">
    <source>
        <dbReference type="Proteomes" id="UP000011135"/>
    </source>
</evidence>
<accession>L8JSI4</accession>
<proteinExistence type="predicted"/>
<gene>
    <name evidence="1" type="ORF">C900_02121</name>
</gene>